<name>A0A7H8XKL6_9ACTN</name>
<gene>
    <name evidence="1" type="ORF">HXZ27_07680</name>
</gene>
<dbReference type="KEGG" id="mcab:HXZ27_07680"/>
<dbReference type="AlphaFoldDB" id="A0A7H8XKL6"/>
<proteinExistence type="predicted"/>
<protein>
    <submittedName>
        <fullName evidence="1">7-cyano-7-deazaguanine synthase</fullName>
    </submittedName>
</protein>
<dbReference type="Proteomes" id="UP000509335">
    <property type="component" value="Chromosome"/>
</dbReference>
<dbReference type="Gene3D" id="3.40.50.620">
    <property type="entry name" value="HUPs"/>
    <property type="match status" value="1"/>
</dbReference>
<evidence type="ECO:0000313" key="1">
    <source>
        <dbReference type="EMBL" id="QLD24111.1"/>
    </source>
</evidence>
<organism evidence="1 2">
    <name type="scientific">Micromonospora carbonacea</name>
    <dbReference type="NCBI Taxonomy" id="47853"/>
    <lineage>
        <taxon>Bacteria</taxon>
        <taxon>Bacillati</taxon>
        <taxon>Actinomycetota</taxon>
        <taxon>Actinomycetes</taxon>
        <taxon>Micromonosporales</taxon>
        <taxon>Micromonosporaceae</taxon>
        <taxon>Micromonospora</taxon>
    </lineage>
</organism>
<accession>A0A7H8XKL6</accession>
<sequence>MTTHRYAYHYVTDGAARTSHAGHLVNDRLFRARGSAIERNLSPAPPPPVWAQDLLRIAKATYLADKLSRRDRTPDRWTRDIDLSIQLVEPDRWSNRAEPLLAALLETLTADRWEIRFRPGAVGHRGVPGWLFDDAPAEEVALFSGGLDSTAYAAERVGTAGGPLLLVSYYDPALKHRQEELLDAVRRLGSRPLIHRAVLLQSRANGVRLEPSSRSRGLLFLSTAVYAAAAHLASRVTVPENGQLAVNPPLTPARIAACSTRSVHPRTLHLVNQLIETVGGRVEVVNPLLFDTKGEVCRRALDAGLPPATLMATVSCGHPPRNYSASRFDHCGHCYPCLVRQSGLLAASGRDDTPYERDVWAPAAGRNDVGHRDALHAWLGRGFGIREVTTDVPLPPQTDTSALLRTLLRGRRELNDLFARHHMPGSTRTPAA</sequence>
<dbReference type="EMBL" id="CP058322">
    <property type="protein sequence ID" value="QLD24111.1"/>
    <property type="molecule type" value="Genomic_DNA"/>
</dbReference>
<dbReference type="InterPro" id="IPR014729">
    <property type="entry name" value="Rossmann-like_a/b/a_fold"/>
</dbReference>
<dbReference type="SUPFAM" id="SSF52402">
    <property type="entry name" value="Adenine nucleotide alpha hydrolases-like"/>
    <property type="match status" value="1"/>
</dbReference>
<dbReference type="Pfam" id="PF06508">
    <property type="entry name" value="QueC"/>
    <property type="match status" value="1"/>
</dbReference>
<evidence type="ECO:0000313" key="2">
    <source>
        <dbReference type="Proteomes" id="UP000509335"/>
    </source>
</evidence>
<dbReference type="InterPro" id="IPR018317">
    <property type="entry name" value="QueC"/>
</dbReference>
<reference evidence="1 2" key="1">
    <citation type="submission" date="2020-07" db="EMBL/GenBank/DDBJ databases">
        <title>A bifunctional nitrone conjugated secondary metabolite targeting the ribosome.</title>
        <authorList>
            <person name="Limbrick E.M."/>
            <person name="Graf M."/>
            <person name="Derewacz D.K."/>
            <person name="Nguyen F."/>
            <person name="Spraggins J.M."/>
            <person name="Wieland M."/>
            <person name="Ynigez-Gutierrez A.E."/>
            <person name="Reisman B.J."/>
            <person name="Zinshteyn B."/>
            <person name="McCulloch K."/>
            <person name="Iverson T.M."/>
            <person name="Green R."/>
            <person name="Wilson D.N."/>
            <person name="Bachmann B.O."/>
        </authorList>
    </citation>
    <scope>NUCLEOTIDE SEQUENCE [LARGE SCALE GENOMIC DNA]</scope>
    <source>
        <strain evidence="2">aurantiaca</strain>
    </source>
</reference>